<keyword evidence="1" id="KW-0472">Membrane</keyword>
<feature type="transmembrane region" description="Helical" evidence="1">
    <location>
        <begin position="47"/>
        <end position="65"/>
    </location>
</feature>
<protein>
    <submittedName>
        <fullName evidence="2">DUF4956 domain-containing protein</fullName>
    </submittedName>
</protein>
<dbReference type="Proteomes" id="UP000223913">
    <property type="component" value="Unassembled WGS sequence"/>
</dbReference>
<comment type="caution">
    <text evidence="2">The sequence shown here is derived from an EMBL/GenBank/DDBJ whole genome shotgun (WGS) entry which is preliminary data.</text>
</comment>
<dbReference type="InterPro" id="IPR032531">
    <property type="entry name" value="DUF4956"/>
</dbReference>
<organism evidence="2 3">
    <name type="scientific">Flavilitoribacter nigricans (strain ATCC 23147 / DSM 23189 / NBRC 102662 / NCIMB 1420 / SS-2)</name>
    <name type="common">Lewinella nigricans</name>
    <dbReference type="NCBI Taxonomy" id="1122177"/>
    <lineage>
        <taxon>Bacteria</taxon>
        <taxon>Pseudomonadati</taxon>
        <taxon>Bacteroidota</taxon>
        <taxon>Saprospiria</taxon>
        <taxon>Saprospirales</taxon>
        <taxon>Lewinellaceae</taxon>
        <taxon>Flavilitoribacter</taxon>
    </lineage>
</organism>
<evidence type="ECO:0000256" key="1">
    <source>
        <dbReference type="SAM" id="Phobius"/>
    </source>
</evidence>
<keyword evidence="3" id="KW-1185">Reference proteome</keyword>
<reference evidence="2 3" key="1">
    <citation type="submission" date="2017-10" db="EMBL/GenBank/DDBJ databases">
        <title>The draft genome sequence of Lewinella nigricans NBRC 102662.</title>
        <authorList>
            <person name="Wang K."/>
        </authorList>
    </citation>
    <scope>NUCLEOTIDE SEQUENCE [LARGE SCALE GENOMIC DNA]</scope>
    <source>
        <strain evidence="2 3">NBRC 102662</strain>
    </source>
</reference>
<evidence type="ECO:0000313" key="2">
    <source>
        <dbReference type="EMBL" id="PHN02429.1"/>
    </source>
</evidence>
<dbReference type="Pfam" id="PF16316">
    <property type="entry name" value="DUF4956"/>
    <property type="match status" value="1"/>
</dbReference>
<accession>A0A2D0N2R7</accession>
<feature type="transmembrane region" description="Helical" evidence="1">
    <location>
        <begin position="15"/>
        <end position="35"/>
    </location>
</feature>
<feature type="transmembrane region" description="Helical" evidence="1">
    <location>
        <begin position="99"/>
        <end position="132"/>
    </location>
</feature>
<keyword evidence="1" id="KW-1133">Transmembrane helix</keyword>
<feature type="transmembrane region" description="Helical" evidence="1">
    <location>
        <begin position="71"/>
        <end position="87"/>
    </location>
</feature>
<sequence>MFEFLITQSNTENPTILSITITVLFSFFLASLIVVTYEWTDRSVQRPLYFLQSMALISIVAATVMQAIGDSLARGLGMLGALAIIRFRTRLNNPRNMAFMFAALACGIACGVFGFTIALVGTVGFCLAAFILHFSPLADSGELTGRLRVTIPREGNLQSEIENLLRKYAAAMELEQVRFPRLRSAREISEEENQNEPDPETWYDLDYTFRLKKHHLRSELAGALKQLPGILDLRLRFNKGASDL</sequence>
<dbReference type="RefSeq" id="WP_099154175.1">
    <property type="nucleotide sequence ID" value="NZ_PDUD01000040.1"/>
</dbReference>
<dbReference type="OrthoDB" id="9803265at2"/>
<keyword evidence="1" id="KW-0812">Transmembrane</keyword>
<dbReference type="EMBL" id="PDUD01000040">
    <property type="protein sequence ID" value="PHN02429.1"/>
    <property type="molecule type" value="Genomic_DNA"/>
</dbReference>
<proteinExistence type="predicted"/>
<evidence type="ECO:0000313" key="3">
    <source>
        <dbReference type="Proteomes" id="UP000223913"/>
    </source>
</evidence>
<dbReference type="AlphaFoldDB" id="A0A2D0N2R7"/>
<gene>
    <name evidence="2" type="ORF">CRP01_32115</name>
</gene>
<name>A0A2D0N2R7_FLAN2</name>